<dbReference type="RefSeq" id="WP_114546048.1">
    <property type="nucleotide sequence ID" value="NZ_PPTT01000010.1"/>
</dbReference>
<feature type="binding site" evidence="6">
    <location>
        <begin position="32"/>
        <end position="37"/>
    </location>
    <ligand>
        <name>ATP</name>
        <dbReference type="ChEBI" id="CHEBI:30616"/>
    </ligand>
</feature>
<dbReference type="Pfam" id="PF01171">
    <property type="entry name" value="ATP_bind_3"/>
    <property type="match status" value="1"/>
</dbReference>
<dbReference type="SUPFAM" id="SSF52402">
    <property type="entry name" value="Adenine nucleotide alpha hydrolases-like"/>
    <property type="match status" value="1"/>
</dbReference>
<protein>
    <recommendedName>
        <fullName evidence="6">tRNA(Ile)-lysidine synthase</fullName>
        <ecNumber evidence="6">6.3.4.19</ecNumber>
    </recommendedName>
    <alternativeName>
        <fullName evidence="6">tRNA(Ile)-2-lysyl-cytidine synthase</fullName>
    </alternativeName>
    <alternativeName>
        <fullName evidence="6">tRNA(Ile)-lysidine synthetase</fullName>
    </alternativeName>
</protein>
<dbReference type="EMBL" id="PPTT01000010">
    <property type="protein sequence ID" value="RDB69295.1"/>
    <property type="molecule type" value="Genomic_DNA"/>
</dbReference>
<keyword evidence="4 6" id="KW-0067">ATP-binding</keyword>
<reference evidence="9" key="3">
    <citation type="journal article" date="2019" name="Microbiol. Resour. Announc.">
        <title>Draft Genome Sequences of Type Strains of Gordonibacter faecihominis, Paraeggerthella hongkongensis, Parvibacter caecicola,Slackia equolifaciens, Slackia faecicanis, and Slackia isoflavoniconvertens.</title>
        <authorList>
            <person name="Danylec N."/>
            <person name="Stoll D.A."/>
            <person name="Dotsch A."/>
            <person name="Huch M."/>
        </authorList>
    </citation>
    <scope>NUCLEOTIDE SEQUENCE</scope>
    <source>
        <strain evidence="9">DSM 16107</strain>
    </source>
</reference>
<dbReference type="OrthoDB" id="5244702at2"/>
<dbReference type="Gene3D" id="3.40.50.620">
    <property type="entry name" value="HUPs"/>
    <property type="match status" value="1"/>
</dbReference>
<keyword evidence="3 6" id="KW-0547">Nucleotide-binding</keyword>
<reference evidence="11" key="2">
    <citation type="submission" date="2018-05" db="EMBL/GenBank/DDBJ databases">
        <title>Genome Sequencing of selected type strains of the family Eggerthellaceae.</title>
        <authorList>
            <person name="Danylec N."/>
            <person name="Stoll D.A."/>
            <person name="Doetsch A."/>
            <person name="Huch M."/>
        </authorList>
    </citation>
    <scope>NUCLEOTIDE SEQUENCE [LARGE SCALE GENOMIC DNA]</scope>
    <source>
        <strain evidence="11">DSM 16107</strain>
    </source>
</reference>
<evidence type="ECO:0000259" key="7">
    <source>
        <dbReference type="Pfam" id="PF01171"/>
    </source>
</evidence>
<dbReference type="GO" id="GO:0006400">
    <property type="term" value="P:tRNA modification"/>
    <property type="evidence" value="ECO:0007669"/>
    <property type="project" value="UniProtKB-UniRule"/>
</dbReference>
<dbReference type="PANTHER" id="PTHR43033:SF1">
    <property type="entry name" value="TRNA(ILE)-LYSIDINE SYNTHASE-RELATED"/>
    <property type="match status" value="1"/>
</dbReference>
<evidence type="ECO:0000256" key="3">
    <source>
        <dbReference type="ARBA" id="ARBA00022741"/>
    </source>
</evidence>
<evidence type="ECO:0000256" key="2">
    <source>
        <dbReference type="ARBA" id="ARBA00022694"/>
    </source>
</evidence>
<dbReference type="InterPro" id="IPR012795">
    <property type="entry name" value="tRNA_Ile_lys_synt_N"/>
</dbReference>
<reference evidence="8 10" key="1">
    <citation type="journal article" date="2018" name="Elife">
        <title>Discovery and characterization of a prevalent human gut bacterial enzyme sufficient for the inactivation of a family of plant toxins.</title>
        <authorList>
            <person name="Koppel N."/>
            <person name="Bisanz J.E."/>
            <person name="Pandelia M.E."/>
            <person name="Turnbaugh P.J."/>
            <person name="Balskus E.P."/>
        </authorList>
    </citation>
    <scope>NUCLEOTIDE SEQUENCE [LARGE SCALE GENOMIC DNA]</scope>
    <source>
        <strain evidence="8 10">DSM 16107</strain>
    </source>
</reference>
<dbReference type="Proteomes" id="UP000270112">
    <property type="component" value="Unassembled WGS sequence"/>
</dbReference>
<dbReference type="Proteomes" id="UP000253817">
    <property type="component" value="Unassembled WGS sequence"/>
</dbReference>
<dbReference type="InterPro" id="IPR012094">
    <property type="entry name" value="tRNA_Ile_lys_synt"/>
</dbReference>
<dbReference type="EC" id="6.3.4.19" evidence="6"/>
<keyword evidence="6" id="KW-0963">Cytoplasm</keyword>
<evidence type="ECO:0000313" key="10">
    <source>
        <dbReference type="Proteomes" id="UP000253817"/>
    </source>
</evidence>
<sequence length="374" mass="40861">MTDANDLVARVEAALAARALAGADTPALLMVSGGSDSTALAYLAHELRERGALGQLAMLHVNHQLRGQDADDDARFVAQLAELLGIPLFSCDIDIAGEAQRTGENVEAVARRERYLAANEALESLCLHAAAPLADGRILTAHTSDDRVESFYMRSIVGTGPGGFRAMKYRNGPVVRPLLDVSRDDLRAYVSQREQAGEAVACDGEGNLWREDATNAHTDRFRAFVRHEIVPRAKERNPQLLEVLSRTMNLIADEDDMLESMVDELMERHVTWTEQVPGRAPDFDAGCVLAPAFGAEPLPLRRRSVMRTLQLMLGREARVETASVQAVLDAYDTADGAPRGGYVTNIQGDLAVSANKHGVRLEPMPAYRARRKRA</sequence>
<comment type="caution">
    <text evidence="9">The sequence shown here is derived from an EMBL/GenBank/DDBJ whole genome shotgun (WGS) entry which is preliminary data.</text>
</comment>
<comment type="domain">
    <text evidence="6">The N-terminal region contains the highly conserved SGGXDS motif, predicted to be a P-loop motif involved in ATP binding.</text>
</comment>
<keyword evidence="1 6" id="KW-0436">Ligase</keyword>
<dbReference type="GO" id="GO:0005737">
    <property type="term" value="C:cytoplasm"/>
    <property type="evidence" value="ECO:0007669"/>
    <property type="project" value="UniProtKB-SubCell"/>
</dbReference>
<comment type="similarity">
    <text evidence="6">Belongs to the tRNA(Ile)-lysidine synthase family.</text>
</comment>
<keyword evidence="2 6" id="KW-0819">tRNA processing</keyword>
<dbReference type="GO" id="GO:0032267">
    <property type="term" value="F:tRNA(Ile)-lysidine synthase activity"/>
    <property type="evidence" value="ECO:0007669"/>
    <property type="project" value="UniProtKB-EC"/>
</dbReference>
<organism evidence="9 11">
    <name type="scientific">Eggerthella sinensis</name>
    <dbReference type="NCBI Taxonomy" id="242230"/>
    <lineage>
        <taxon>Bacteria</taxon>
        <taxon>Bacillati</taxon>
        <taxon>Actinomycetota</taxon>
        <taxon>Coriobacteriia</taxon>
        <taxon>Eggerthellales</taxon>
        <taxon>Eggerthellaceae</taxon>
        <taxon>Eggerthella</taxon>
    </lineage>
</organism>
<evidence type="ECO:0000313" key="8">
    <source>
        <dbReference type="EMBL" id="RDB69295.1"/>
    </source>
</evidence>
<dbReference type="InterPro" id="IPR011063">
    <property type="entry name" value="TilS/TtcA_N"/>
</dbReference>
<evidence type="ECO:0000256" key="1">
    <source>
        <dbReference type="ARBA" id="ARBA00022598"/>
    </source>
</evidence>
<evidence type="ECO:0000313" key="11">
    <source>
        <dbReference type="Proteomes" id="UP000270112"/>
    </source>
</evidence>
<evidence type="ECO:0000256" key="5">
    <source>
        <dbReference type="ARBA" id="ARBA00048539"/>
    </source>
</evidence>
<evidence type="ECO:0000256" key="6">
    <source>
        <dbReference type="HAMAP-Rule" id="MF_01161"/>
    </source>
</evidence>
<feature type="domain" description="tRNA(Ile)-lysidine/2-thiocytidine synthase N-terminal" evidence="7">
    <location>
        <begin position="28"/>
        <end position="228"/>
    </location>
</feature>
<comment type="function">
    <text evidence="6">Ligates lysine onto the cytidine present at position 34 of the AUA codon-specific tRNA(Ile) that contains the anticodon CAU, in an ATP-dependent manner. Cytidine is converted to lysidine, thus changing the amino acid specificity of the tRNA from methionine to isoleucine.</text>
</comment>
<dbReference type="EMBL" id="QICC01000004">
    <property type="protein sequence ID" value="RNM43040.1"/>
    <property type="molecule type" value="Genomic_DNA"/>
</dbReference>
<dbReference type="InterPro" id="IPR014729">
    <property type="entry name" value="Rossmann-like_a/b/a_fold"/>
</dbReference>
<dbReference type="CDD" id="cd01992">
    <property type="entry name" value="TilS_N"/>
    <property type="match status" value="1"/>
</dbReference>
<dbReference type="PANTHER" id="PTHR43033">
    <property type="entry name" value="TRNA(ILE)-LYSIDINE SYNTHASE-RELATED"/>
    <property type="match status" value="1"/>
</dbReference>
<dbReference type="HAMAP" id="MF_01161">
    <property type="entry name" value="tRNA_Ile_lys_synt"/>
    <property type="match status" value="1"/>
</dbReference>
<dbReference type="NCBIfam" id="TIGR02432">
    <property type="entry name" value="lysidine_TilS_N"/>
    <property type="match status" value="1"/>
</dbReference>
<dbReference type="SUPFAM" id="SSF82829">
    <property type="entry name" value="MesJ substrate recognition domain-like"/>
    <property type="match status" value="1"/>
</dbReference>
<name>A0A3N0J2S9_9ACTN</name>
<comment type="catalytic activity">
    <reaction evidence="5 6">
        <text>cytidine(34) in tRNA(Ile2) + L-lysine + ATP = lysidine(34) in tRNA(Ile2) + AMP + diphosphate + H(+)</text>
        <dbReference type="Rhea" id="RHEA:43744"/>
        <dbReference type="Rhea" id="RHEA-COMP:10625"/>
        <dbReference type="Rhea" id="RHEA-COMP:10670"/>
        <dbReference type="ChEBI" id="CHEBI:15378"/>
        <dbReference type="ChEBI" id="CHEBI:30616"/>
        <dbReference type="ChEBI" id="CHEBI:32551"/>
        <dbReference type="ChEBI" id="CHEBI:33019"/>
        <dbReference type="ChEBI" id="CHEBI:82748"/>
        <dbReference type="ChEBI" id="CHEBI:83665"/>
        <dbReference type="ChEBI" id="CHEBI:456215"/>
        <dbReference type="EC" id="6.3.4.19"/>
    </reaction>
</comment>
<gene>
    <name evidence="6 9" type="primary">tilS</name>
    <name evidence="8" type="ORF">C1876_07245</name>
    <name evidence="9" type="ORF">DMP09_01965</name>
</gene>
<proteinExistence type="inferred from homology"/>
<keyword evidence="10" id="KW-1185">Reference proteome</keyword>
<comment type="subcellular location">
    <subcellularLocation>
        <location evidence="6">Cytoplasm</location>
    </subcellularLocation>
</comment>
<dbReference type="AlphaFoldDB" id="A0A3N0J2S9"/>
<evidence type="ECO:0000256" key="4">
    <source>
        <dbReference type="ARBA" id="ARBA00022840"/>
    </source>
</evidence>
<dbReference type="GO" id="GO:0005524">
    <property type="term" value="F:ATP binding"/>
    <property type="evidence" value="ECO:0007669"/>
    <property type="project" value="UniProtKB-UniRule"/>
</dbReference>
<accession>A0A3N0J2S9</accession>
<evidence type="ECO:0000313" key="9">
    <source>
        <dbReference type="EMBL" id="RNM43040.1"/>
    </source>
</evidence>